<gene>
    <name evidence="1" type="ORF">FOL47_004589</name>
</gene>
<protein>
    <submittedName>
        <fullName evidence="1">Uncharacterized protein</fullName>
    </submittedName>
</protein>
<keyword evidence="2" id="KW-1185">Reference proteome</keyword>
<dbReference type="SUPFAM" id="SSF48403">
    <property type="entry name" value="Ankyrin repeat"/>
    <property type="match status" value="1"/>
</dbReference>
<dbReference type="EMBL" id="JAAPAO010000026">
    <property type="protein sequence ID" value="KAF4676886.1"/>
    <property type="molecule type" value="Genomic_DNA"/>
</dbReference>
<organism evidence="1 2">
    <name type="scientific">Perkinsus chesapeaki</name>
    <name type="common">Clam parasite</name>
    <name type="synonym">Perkinsus andrewsi</name>
    <dbReference type="NCBI Taxonomy" id="330153"/>
    <lineage>
        <taxon>Eukaryota</taxon>
        <taxon>Sar</taxon>
        <taxon>Alveolata</taxon>
        <taxon>Perkinsozoa</taxon>
        <taxon>Perkinsea</taxon>
        <taxon>Perkinsida</taxon>
        <taxon>Perkinsidae</taxon>
        <taxon>Perkinsus</taxon>
    </lineage>
</organism>
<proteinExistence type="predicted"/>
<dbReference type="InterPro" id="IPR036770">
    <property type="entry name" value="Ankyrin_rpt-contain_sf"/>
</dbReference>
<evidence type="ECO:0000313" key="1">
    <source>
        <dbReference type="EMBL" id="KAF4676886.1"/>
    </source>
</evidence>
<evidence type="ECO:0000313" key="2">
    <source>
        <dbReference type="Proteomes" id="UP000591131"/>
    </source>
</evidence>
<name>A0A7J6MZJ5_PERCH</name>
<reference evidence="1 2" key="1">
    <citation type="submission" date="2020-04" db="EMBL/GenBank/DDBJ databases">
        <title>Perkinsus chesapeaki whole genome sequence.</title>
        <authorList>
            <person name="Bogema D.R."/>
        </authorList>
    </citation>
    <scope>NUCLEOTIDE SEQUENCE [LARGE SCALE GENOMIC DNA]</scope>
    <source>
        <strain evidence="1">ATCC PRA-425</strain>
    </source>
</reference>
<sequence>MTSFALSKTCKEGANEELKDILLSAEPGDFVPSIVHQAFADACTSKLNPTVVRILVDDGGLLVRGVPDYMNLVHEICASTTPSNFSNSKHVLQTLVIGCHIDINSYCTSQDSDMCGLSPLGIAVKKRNPPLAFELLALGARPNIGHCSGATPLKILSTMEHDKNDDEVILILTNLLRSKGGVVEGELIKTDDRNYGQDDISGKVNKGREGPTVGLSRCRRDDRLLYVTASVELLPGKTQDPLPFENPSTR</sequence>
<accession>A0A7J6MZJ5</accession>
<dbReference type="Gene3D" id="1.25.40.20">
    <property type="entry name" value="Ankyrin repeat-containing domain"/>
    <property type="match status" value="1"/>
</dbReference>
<comment type="caution">
    <text evidence="1">The sequence shown here is derived from an EMBL/GenBank/DDBJ whole genome shotgun (WGS) entry which is preliminary data.</text>
</comment>
<dbReference type="Proteomes" id="UP000591131">
    <property type="component" value="Unassembled WGS sequence"/>
</dbReference>
<dbReference type="AlphaFoldDB" id="A0A7J6MZJ5"/>